<gene>
    <name evidence="1" type="ORF">GCM10023116_15680</name>
</gene>
<name>A0ABP8V127_9GAMM</name>
<reference evidence="2" key="1">
    <citation type="journal article" date="2019" name="Int. J. Syst. Evol. Microbiol.">
        <title>The Global Catalogue of Microorganisms (GCM) 10K type strain sequencing project: providing services to taxonomists for standard genome sequencing and annotation.</title>
        <authorList>
            <consortium name="The Broad Institute Genomics Platform"/>
            <consortium name="The Broad Institute Genome Sequencing Center for Infectious Disease"/>
            <person name="Wu L."/>
            <person name="Ma J."/>
        </authorList>
    </citation>
    <scope>NUCLEOTIDE SEQUENCE [LARGE SCALE GENOMIC DNA]</scope>
    <source>
        <strain evidence="2">JCM 17805</strain>
    </source>
</reference>
<dbReference type="RefSeq" id="WP_345195086.1">
    <property type="nucleotide sequence ID" value="NZ_BAABFL010000129.1"/>
</dbReference>
<keyword evidence="2" id="KW-1185">Reference proteome</keyword>
<dbReference type="Proteomes" id="UP001500604">
    <property type="component" value="Unassembled WGS sequence"/>
</dbReference>
<sequence length="63" mass="7450">MQRFVLIRKFCELTGYTPKAVERKIESGVWRKGKVWLNAPDGRRLVDMEEFGKWVEEGNPRNP</sequence>
<evidence type="ECO:0000313" key="1">
    <source>
        <dbReference type="EMBL" id="GAA4649294.1"/>
    </source>
</evidence>
<dbReference type="EMBL" id="BAABFL010000129">
    <property type="protein sequence ID" value="GAA4649294.1"/>
    <property type="molecule type" value="Genomic_DNA"/>
</dbReference>
<protein>
    <recommendedName>
        <fullName evidence="3">Excisionase</fullName>
    </recommendedName>
</protein>
<evidence type="ECO:0000313" key="2">
    <source>
        <dbReference type="Proteomes" id="UP001500604"/>
    </source>
</evidence>
<comment type="caution">
    <text evidence="1">The sequence shown here is derived from an EMBL/GenBank/DDBJ whole genome shotgun (WGS) entry which is preliminary data.</text>
</comment>
<accession>A0ABP8V127</accession>
<proteinExistence type="predicted"/>
<organism evidence="1 2">
    <name type="scientific">Kistimonas scapharcae</name>
    <dbReference type="NCBI Taxonomy" id="1036133"/>
    <lineage>
        <taxon>Bacteria</taxon>
        <taxon>Pseudomonadati</taxon>
        <taxon>Pseudomonadota</taxon>
        <taxon>Gammaproteobacteria</taxon>
        <taxon>Oceanospirillales</taxon>
        <taxon>Endozoicomonadaceae</taxon>
        <taxon>Kistimonas</taxon>
    </lineage>
</organism>
<evidence type="ECO:0008006" key="3">
    <source>
        <dbReference type="Google" id="ProtNLM"/>
    </source>
</evidence>